<reference evidence="2 4" key="3">
    <citation type="submission" date="2024-09" db="EMBL/GenBank/DDBJ databases">
        <title>Genomes of Rahnella.</title>
        <authorList>
            <person name="Mnguni F.C."/>
            <person name="Shin G.Y."/>
            <person name="Coutinho T."/>
        </authorList>
    </citation>
    <scope>NUCLEOTIDE SEQUENCE [LARGE SCALE GENOMIC DNA]</scope>
    <source>
        <strain evidence="2 4">20WA0057</strain>
    </source>
</reference>
<dbReference type="HOGENOM" id="CLU_2540121_0_0_6"/>
<name>A0A0H3F8G2_RAHSY</name>
<sequence length="83" mass="9635">MNSLPQDKREQPVSHLPRDDHTVLFLITADSRITMKEIFNKFDEKNQRRQEESILQRPILAISSNKKQKGRISGLFCDAQPVT</sequence>
<dbReference type="Proteomes" id="UP001598201">
    <property type="component" value="Unassembled WGS sequence"/>
</dbReference>
<reference evidence="3" key="1">
    <citation type="submission" date="2011-01" db="EMBL/GenBank/DDBJ databases">
        <title>Complete sequence of chromosome of Rahnella sp. Y9602.</title>
        <authorList>
            <consortium name="US DOE Joint Genome Institute"/>
            <person name="Lucas S."/>
            <person name="Copeland A."/>
            <person name="Lapidus A."/>
            <person name="Cheng J.-F."/>
            <person name="Goodwin L."/>
            <person name="Pitluck S."/>
            <person name="Lu M."/>
            <person name="Detter J.C."/>
            <person name="Han C."/>
            <person name="Tapia R."/>
            <person name="Land M."/>
            <person name="Hauser L."/>
            <person name="Kyrpides N."/>
            <person name="Ivanova N."/>
            <person name="Ovchinnikova G."/>
            <person name="Pagani I."/>
            <person name="Sobecky P.A."/>
            <person name="Martinez R.J."/>
            <person name="Woyke T."/>
        </authorList>
    </citation>
    <scope>NUCLEOTIDE SEQUENCE [LARGE SCALE GENOMIC DNA]</scope>
    <source>
        <strain evidence="3">Y9602</strain>
    </source>
</reference>
<gene>
    <name evidence="1" type="ordered locus">Rahaq_0627</name>
    <name evidence="2" type="ORF">ACFPK4_02315</name>
</gene>
<reference evidence="1 3" key="2">
    <citation type="journal article" date="2012" name="J. Bacteriol.">
        <title>Complete Genome Sequence of Rahnella sp. Strain Y9602, a Gammaproteobacterium Isolate from Metal- and Radionuclide-Contaminated Soil.</title>
        <authorList>
            <person name="Martinez R.J."/>
            <person name="Bruce D."/>
            <person name="Detter C."/>
            <person name="Goodwin L.A."/>
            <person name="Han J."/>
            <person name="Han C.S."/>
            <person name="Held B."/>
            <person name="Land M.L."/>
            <person name="Mikhailova N."/>
            <person name="Nolan M."/>
            <person name="Pennacchio L."/>
            <person name="Pitluck S."/>
            <person name="Tapia R."/>
            <person name="Woyke T."/>
            <person name="Sobecky P.A."/>
        </authorList>
    </citation>
    <scope>NUCLEOTIDE SEQUENCE [LARGE SCALE GENOMIC DNA]</scope>
    <source>
        <strain evidence="1 3">Y9602</strain>
    </source>
</reference>
<dbReference type="RefSeq" id="WP_013573959.1">
    <property type="nucleotide sequence ID" value="NC_015061.1"/>
</dbReference>
<evidence type="ECO:0000313" key="4">
    <source>
        <dbReference type="Proteomes" id="UP001598201"/>
    </source>
</evidence>
<dbReference type="GO" id="GO:0005524">
    <property type="term" value="F:ATP binding"/>
    <property type="evidence" value="ECO:0007669"/>
    <property type="project" value="UniProtKB-KW"/>
</dbReference>
<dbReference type="Proteomes" id="UP000007257">
    <property type="component" value="Chromosome"/>
</dbReference>
<keyword evidence="4" id="KW-1185">Reference proteome</keyword>
<dbReference type="GeneID" id="95418698"/>
<keyword evidence="1" id="KW-0067">ATP-binding</keyword>
<evidence type="ECO:0000313" key="3">
    <source>
        <dbReference type="Proteomes" id="UP000007257"/>
    </source>
</evidence>
<dbReference type="OrthoDB" id="9983326at2"/>
<proteinExistence type="predicted"/>
<dbReference type="KEGG" id="rah:Rahaq_0627"/>
<dbReference type="EMBL" id="CP002505">
    <property type="protein sequence ID" value="ADW72254.1"/>
    <property type="molecule type" value="Genomic_DNA"/>
</dbReference>
<dbReference type="AlphaFoldDB" id="A0A0H3F8G2"/>
<keyword evidence="1" id="KW-0547">Nucleotide-binding</keyword>
<accession>A0A0H3F8G2</accession>
<evidence type="ECO:0000313" key="2">
    <source>
        <dbReference type="EMBL" id="MFD3222353.1"/>
    </source>
</evidence>
<evidence type="ECO:0000313" key="1">
    <source>
        <dbReference type="EMBL" id="ADW72254.1"/>
    </source>
</evidence>
<dbReference type="eggNOG" id="ENOG5031S7I">
    <property type="taxonomic scope" value="Bacteria"/>
</dbReference>
<organism evidence="1 3">
    <name type="scientific">Rahnella sp. (strain Y9602)</name>
    <dbReference type="NCBI Taxonomy" id="2703885"/>
    <lineage>
        <taxon>Bacteria</taxon>
        <taxon>Pseudomonadati</taxon>
        <taxon>Pseudomonadota</taxon>
        <taxon>Gammaproteobacteria</taxon>
        <taxon>Enterobacterales</taxon>
        <taxon>Yersiniaceae</taxon>
        <taxon>Rahnella</taxon>
    </lineage>
</organism>
<protein>
    <submittedName>
        <fullName evidence="2">ABC transporter ATP-binding protein</fullName>
    </submittedName>
    <submittedName>
        <fullName evidence="1">ABC transporter, ATP-binding protein</fullName>
    </submittedName>
</protein>
<dbReference type="EMBL" id="JBHUCJ010000003">
    <property type="protein sequence ID" value="MFD3222353.1"/>
    <property type="molecule type" value="Genomic_DNA"/>
</dbReference>